<dbReference type="PROSITE" id="PS51032">
    <property type="entry name" value="AP2_ERF"/>
    <property type="match status" value="1"/>
</dbReference>
<dbReference type="InterPro" id="IPR001471">
    <property type="entry name" value="AP2/ERF_dom"/>
</dbReference>
<dbReference type="PANTHER" id="PTHR31194:SF140">
    <property type="entry name" value="ETHYLENE-RESPONSIVE TRANSCRIPTION FACTOR CRF2"/>
    <property type="match status" value="1"/>
</dbReference>
<evidence type="ECO:0000256" key="3">
    <source>
        <dbReference type="ARBA" id="ARBA00023015"/>
    </source>
</evidence>
<dbReference type="SUPFAM" id="SSF54171">
    <property type="entry name" value="DNA-binding domain"/>
    <property type="match status" value="1"/>
</dbReference>
<keyword evidence="3" id="KW-0805">Transcription regulation</keyword>
<proteinExistence type="predicted"/>
<organism evidence="8 9">
    <name type="scientific">Heracleum sosnowskyi</name>
    <dbReference type="NCBI Taxonomy" id="360622"/>
    <lineage>
        <taxon>Eukaryota</taxon>
        <taxon>Viridiplantae</taxon>
        <taxon>Streptophyta</taxon>
        <taxon>Embryophyta</taxon>
        <taxon>Tracheophyta</taxon>
        <taxon>Spermatophyta</taxon>
        <taxon>Magnoliopsida</taxon>
        <taxon>eudicotyledons</taxon>
        <taxon>Gunneridae</taxon>
        <taxon>Pentapetalae</taxon>
        <taxon>asterids</taxon>
        <taxon>campanulids</taxon>
        <taxon>Apiales</taxon>
        <taxon>Apiaceae</taxon>
        <taxon>Apioideae</taxon>
        <taxon>apioid superclade</taxon>
        <taxon>Tordylieae</taxon>
        <taxon>Tordyliinae</taxon>
        <taxon>Heracleum</taxon>
    </lineage>
</organism>
<gene>
    <name evidence="8" type="ORF">POM88_039818</name>
</gene>
<evidence type="ECO:0000256" key="6">
    <source>
        <dbReference type="ARBA" id="ARBA00023242"/>
    </source>
</evidence>
<comment type="caution">
    <text evidence="8">The sequence shown here is derived from an EMBL/GenBank/DDBJ whole genome shotgun (WGS) entry which is preliminary data.</text>
</comment>
<dbReference type="InterPro" id="IPR036955">
    <property type="entry name" value="AP2/ERF_dom_sf"/>
</dbReference>
<keyword evidence="9" id="KW-1185">Reference proteome</keyword>
<dbReference type="GO" id="GO:0005634">
    <property type="term" value="C:nucleus"/>
    <property type="evidence" value="ECO:0007669"/>
    <property type="project" value="UniProtKB-SubCell"/>
</dbReference>
<accession>A0AAD8HDT5</accession>
<keyword evidence="6" id="KW-0539">Nucleus</keyword>
<keyword evidence="2" id="KW-0611">Plant defense</keyword>
<feature type="domain" description="AP2/ERF" evidence="7">
    <location>
        <begin position="115"/>
        <end position="172"/>
    </location>
</feature>
<dbReference type="FunFam" id="3.30.730.10:FF:000001">
    <property type="entry name" value="Ethylene-responsive transcription factor 2"/>
    <property type="match status" value="1"/>
</dbReference>
<protein>
    <submittedName>
        <fullName evidence="8">Ethylene-responsive element binding factor 13</fullName>
    </submittedName>
</protein>
<comment type="subcellular location">
    <subcellularLocation>
        <location evidence="1">Nucleus</location>
    </subcellularLocation>
</comment>
<evidence type="ECO:0000313" key="9">
    <source>
        <dbReference type="Proteomes" id="UP001237642"/>
    </source>
</evidence>
<evidence type="ECO:0000313" key="8">
    <source>
        <dbReference type="EMBL" id="KAK1364257.1"/>
    </source>
</evidence>
<evidence type="ECO:0000256" key="5">
    <source>
        <dbReference type="ARBA" id="ARBA00023163"/>
    </source>
</evidence>
<evidence type="ECO:0000259" key="7">
    <source>
        <dbReference type="PROSITE" id="PS51032"/>
    </source>
</evidence>
<dbReference type="Pfam" id="PF00847">
    <property type="entry name" value="AP2"/>
    <property type="match status" value="1"/>
</dbReference>
<dbReference type="PANTHER" id="PTHR31194">
    <property type="entry name" value="SHN SHINE , DNA BINDING / TRANSCRIPTION FACTOR"/>
    <property type="match status" value="1"/>
</dbReference>
<dbReference type="GO" id="GO:0006952">
    <property type="term" value="P:defense response"/>
    <property type="evidence" value="ECO:0007669"/>
    <property type="project" value="UniProtKB-KW"/>
</dbReference>
<dbReference type="InterPro" id="IPR050913">
    <property type="entry name" value="AP2/ERF_ERF"/>
</dbReference>
<dbReference type="InterPro" id="IPR016177">
    <property type="entry name" value="DNA-bd_dom_sf"/>
</dbReference>
<dbReference type="GO" id="GO:0003677">
    <property type="term" value="F:DNA binding"/>
    <property type="evidence" value="ECO:0007669"/>
    <property type="project" value="UniProtKB-KW"/>
</dbReference>
<dbReference type="CDD" id="cd00018">
    <property type="entry name" value="AP2"/>
    <property type="match status" value="1"/>
</dbReference>
<reference evidence="8" key="2">
    <citation type="submission" date="2023-05" db="EMBL/GenBank/DDBJ databases">
        <authorList>
            <person name="Schelkunov M.I."/>
        </authorList>
    </citation>
    <scope>NUCLEOTIDE SEQUENCE</scope>
    <source>
        <strain evidence="8">Hsosn_3</strain>
        <tissue evidence="8">Leaf</tissue>
    </source>
</reference>
<dbReference type="EMBL" id="JAUIZM010000009">
    <property type="protein sequence ID" value="KAK1364257.1"/>
    <property type="molecule type" value="Genomic_DNA"/>
</dbReference>
<dbReference type="PRINTS" id="PR00367">
    <property type="entry name" value="ETHRSPELEMNT"/>
</dbReference>
<name>A0AAD8HDT5_9APIA</name>
<dbReference type="AlphaFoldDB" id="A0AAD8HDT5"/>
<dbReference type="GO" id="GO:0003700">
    <property type="term" value="F:DNA-binding transcription factor activity"/>
    <property type="evidence" value="ECO:0007669"/>
    <property type="project" value="InterPro"/>
</dbReference>
<dbReference type="Proteomes" id="UP001237642">
    <property type="component" value="Unassembled WGS sequence"/>
</dbReference>
<evidence type="ECO:0000256" key="4">
    <source>
        <dbReference type="ARBA" id="ARBA00023125"/>
    </source>
</evidence>
<keyword evidence="5" id="KW-0804">Transcription</keyword>
<keyword evidence="4" id="KW-0238">DNA-binding</keyword>
<reference evidence="8" key="1">
    <citation type="submission" date="2023-02" db="EMBL/GenBank/DDBJ databases">
        <title>Genome of toxic invasive species Heracleum sosnowskyi carries increased number of genes despite the absence of recent whole-genome duplications.</title>
        <authorList>
            <person name="Schelkunov M."/>
            <person name="Shtratnikova V."/>
            <person name="Makarenko M."/>
            <person name="Klepikova A."/>
            <person name="Omelchenko D."/>
            <person name="Novikova G."/>
            <person name="Obukhova E."/>
            <person name="Bogdanov V."/>
            <person name="Penin A."/>
            <person name="Logacheva M."/>
        </authorList>
    </citation>
    <scope>NUCLEOTIDE SEQUENCE</scope>
    <source>
        <strain evidence="8">Hsosn_3</strain>
        <tissue evidence="8">Leaf</tissue>
    </source>
</reference>
<evidence type="ECO:0000256" key="1">
    <source>
        <dbReference type="ARBA" id="ARBA00004123"/>
    </source>
</evidence>
<evidence type="ECO:0000256" key="2">
    <source>
        <dbReference type="ARBA" id="ARBA00022821"/>
    </source>
</evidence>
<dbReference type="Gene3D" id="3.30.730.10">
    <property type="entry name" value="AP2/ERF domain"/>
    <property type="match status" value="1"/>
</dbReference>
<sequence>MNPSNDLSPVTYKVHRTFTSKQLSSPPAKWGPQNLSRVVRIFFTDSDATDSSSDDDVQKEYMTRRKIKKKYISEIKIGAFSKKSPENSNGVVKKKKIERPAKPNVKKLVPPNCPKYRGVRWRPWGKWAAEIRDSSRGGRIWLGTYDTAEEAAFVYDKAAIEIRGANALTNFLKLPENIPAPVVVPEVPEVECKLETEVESPTSVFRFRGKSEVMNSDWKPAEEVELKDGIWGLDEFESCYWSASSPLVYGEMMSVVEDRRCLDDEGSVSFDFVKDFKSCPWDVEDFFVDS</sequence>
<dbReference type="SMART" id="SM00380">
    <property type="entry name" value="AP2"/>
    <property type="match status" value="1"/>
</dbReference>